<dbReference type="EMBL" id="LGIA01000067">
    <property type="protein sequence ID" value="KOH45839.1"/>
    <property type="molecule type" value="Genomic_DNA"/>
</dbReference>
<comment type="caution">
    <text evidence="1">The sequence shown here is derived from an EMBL/GenBank/DDBJ whole genome shotgun (WGS) entry which is preliminary data.</text>
</comment>
<protein>
    <submittedName>
        <fullName evidence="1">Uncharacterized protein</fullName>
    </submittedName>
</protein>
<reference evidence="2" key="1">
    <citation type="submission" date="2015-07" db="EMBL/GenBank/DDBJ databases">
        <title>Genome sequencing of Sunxiuqinia dokdonensis strain SK.</title>
        <authorList>
            <person name="Ahn S."/>
            <person name="Kim B.-C."/>
        </authorList>
    </citation>
    <scope>NUCLEOTIDE SEQUENCE [LARGE SCALE GENOMIC DNA]</scope>
    <source>
        <strain evidence="2">SK</strain>
    </source>
</reference>
<dbReference type="STRING" id="1409788.NC99_13450"/>
<evidence type="ECO:0000313" key="2">
    <source>
        <dbReference type="Proteomes" id="UP000036958"/>
    </source>
</evidence>
<accession>A0A0L8VBL4</accession>
<dbReference type="AlphaFoldDB" id="A0A0L8VBL4"/>
<dbReference type="Proteomes" id="UP000036958">
    <property type="component" value="Unassembled WGS sequence"/>
</dbReference>
<keyword evidence="2" id="KW-1185">Reference proteome</keyword>
<sequence length="40" mass="4791">MKQIKKSNIEMMLLLTYSQSTCWILIVDKSEKYSFKFSIN</sequence>
<proteinExistence type="predicted"/>
<organism evidence="1 2">
    <name type="scientific">Sunxiuqinia dokdonensis</name>
    <dbReference type="NCBI Taxonomy" id="1409788"/>
    <lineage>
        <taxon>Bacteria</taxon>
        <taxon>Pseudomonadati</taxon>
        <taxon>Bacteroidota</taxon>
        <taxon>Bacteroidia</taxon>
        <taxon>Marinilabiliales</taxon>
        <taxon>Prolixibacteraceae</taxon>
        <taxon>Sunxiuqinia</taxon>
    </lineage>
</organism>
<evidence type="ECO:0000313" key="1">
    <source>
        <dbReference type="EMBL" id="KOH45839.1"/>
    </source>
</evidence>
<name>A0A0L8VBL4_9BACT</name>
<gene>
    <name evidence="1" type="ORF">NC99_13450</name>
</gene>